<sequence>MQREAPTLAHVARLAAVSENTVSRVIRNKGPIAEETRKRVIEAIDSLGYVPNRAAGALASSSSLIIGVLLPSLSNIVFPEVLRGIHAALADTPYQAMIGVTDYDLLQEQKLLGSLLAWQPAAIVTTGFDHTDASRRMLEQSGIRIAELMDIDDRPIDIAVGLSHRGAGRESARHLVARGYRRIGYVGHDWSADRRAHFRYEGFRQGLQEAGLSPAAEFRFEGASSTMAGREALAQLLGRGGDVDAVVFSNDDMAVGGFMHCLGAGLAIPERLALFGFNGLDIGQALPRPLSTIRSNRFLIGRTAAEKLLEARERPAEPQIIDTGFEIVEGATA</sequence>
<dbReference type="RefSeq" id="WP_183805049.1">
    <property type="nucleotide sequence ID" value="NZ_JACIEE010000005.1"/>
</dbReference>
<dbReference type="CDD" id="cd01392">
    <property type="entry name" value="HTH_LacI"/>
    <property type="match status" value="1"/>
</dbReference>
<dbReference type="EMBL" id="JACIEE010000005">
    <property type="protein sequence ID" value="MBB3977534.1"/>
    <property type="molecule type" value="Genomic_DNA"/>
</dbReference>
<protein>
    <submittedName>
        <fullName evidence="5">LacI family gluconate utilization system Gnt-I transcriptional repressor</fullName>
    </submittedName>
</protein>
<evidence type="ECO:0000259" key="4">
    <source>
        <dbReference type="PROSITE" id="PS50932"/>
    </source>
</evidence>
<dbReference type="InterPro" id="IPR028082">
    <property type="entry name" value="Peripla_BP_I"/>
</dbReference>
<dbReference type="GO" id="GO:0003700">
    <property type="term" value="F:DNA-binding transcription factor activity"/>
    <property type="evidence" value="ECO:0007669"/>
    <property type="project" value="TreeGrafter"/>
</dbReference>
<dbReference type="SMART" id="SM00354">
    <property type="entry name" value="HTH_LACI"/>
    <property type="match status" value="1"/>
</dbReference>
<dbReference type="CDD" id="cd01575">
    <property type="entry name" value="PBP1_GntR"/>
    <property type="match status" value="1"/>
</dbReference>
<organism evidence="5 6">
    <name type="scientific">Mycoplana azooxidifex</name>
    <dbReference type="NCBI Taxonomy" id="1636188"/>
    <lineage>
        <taxon>Bacteria</taxon>
        <taxon>Pseudomonadati</taxon>
        <taxon>Pseudomonadota</taxon>
        <taxon>Alphaproteobacteria</taxon>
        <taxon>Hyphomicrobiales</taxon>
        <taxon>Rhizobiaceae</taxon>
        <taxon>Mycoplana</taxon>
    </lineage>
</organism>
<keyword evidence="3" id="KW-0804">Transcription</keyword>
<name>A0A7W6DEJ2_9HYPH</name>
<dbReference type="InterPro" id="IPR000843">
    <property type="entry name" value="HTH_LacI"/>
</dbReference>
<dbReference type="InterPro" id="IPR010982">
    <property type="entry name" value="Lambda_DNA-bd_dom_sf"/>
</dbReference>
<evidence type="ECO:0000313" key="5">
    <source>
        <dbReference type="EMBL" id="MBB3977534.1"/>
    </source>
</evidence>
<accession>A0A7W6DEJ2</accession>
<dbReference type="SUPFAM" id="SSF53822">
    <property type="entry name" value="Periplasmic binding protein-like I"/>
    <property type="match status" value="1"/>
</dbReference>
<dbReference type="PANTHER" id="PTHR30146:SF2">
    <property type="entry name" value="HTH-TYPE TRANSCRIPTIONAL REGULATOR GNTR"/>
    <property type="match status" value="1"/>
</dbReference>
<dbReference type="SUPFAM" id="SSF47413">
    <property type="entry name" value="lambda repressor-like DNA-binding domains"/>
    <property type="match status" value="1"/>
</dbReference>
<dbReference type="PANTHER" id="PTHR30146">
    <property type="entry name" value="LACI-RELATED TRANSCRIPTIONAL REPRESSOR"/>
    <property type="match status" value="1"/>
</dbReference>
<feature type="domain" description="HTH lacI-type" evidence="4">
    <location>
        <begin position="6"/>
        <end position="60"/>
    </location>
</feature>
<reference evidence="5 6" key="1">
    <citation type="submission" date="2020-08" db="EMBL/GenBank/DDBJ databases">
        <title>Genomic Encyclopedia of Type Strains, Phase IV (KMG-IV): sequencing the most valuable type-strain genomes for metagenomic binning, comparative biology and taxonomic classification.</title>
        <authorList>
            <person name="Goeker M."/>
        </authorList>
    </citation>
    <scope>NUCLEOTIDE SEQUENCE [LARGE SCALE GENOMIC DNA]</scope>
    <source>
        <strain evidence="5 6">DSM 100211</strain>
    </source>
</reference>
<dbReference type="Proteomes" id="UP000574761">
    <property type="component" value="Unassembled WGS sequence"/>
</dbReference>
<dbReference type="PROSITE" id="PS50932">
    <property type="entry name" value="HTH_LACI_2"/>
    <property type="match status" value="1"/>
</dbReference>
<dbReference type="Pfam" id="PF00532">
    <property type="entry name" value="Peripla_BP_1"/>
    <property type="match status" value="1"/>
</dbReference>
<dbReference type="GO" id="GO:0000976">
    <property type="term" value="F:transcription cis-regulatory region binding"/>
    <property type="evidence" value="ECO:0007669"/>
    <property type="project" value="TreeGrafter"/>
</dbReference>
<evidence type="ECO:0000256" key="3">
    <source>
        <dbReference type="ARBA" id="ARBA00023163"/>
    </source>
</evidence>
<keyword evidence="1" id="KW-0805">Transcription regulation</keyword>
<dbReference type="Pfam" id="PF00356">
    <property type="entry name" value="LacI"/>
    <property type="match status" value="1"/>
</dbReference>
<comment type="caution">
    <text evidence="5">The sequence shown here is derived from an EMBL/GenBank/DDBJ whole genome shotgun (WGS) entry which is preliminary data.</text>
</comment>
<dbReference type="AlphaFoldDB" id="A0A7W6DEJ2"/>
<evidence type="ECO:0000256" key="2">
    <source>
        <dbReference type="ARBA" id="ARBA00023125"/>
    </source>
</evidence>
<dbReference type="Gene3D" id="1.10.260.40">
    <property type="entry name" value="lambda repressor-like DNA-binding domains"/>
    <property type="match status" value="1"/>
</dbReference>
<evidence type="ECO:0000313" key="6">
    <source>
        <dbReference type="Proteomes" id="UP000574761"/>
    </source>
</evidence>
<proteinExistence type="predicted"/>
<dbReference type="Gene3D" id="3.40.50.2300">
    <property type="match status" value="2"/>
</dbReference>
<keyword evidence="2" id="KW-0238">DNA-binding</keyword>
<dbReference type="InterPro" id="IPR001761">
    <property type="entry name" value="Peripla_BP/Lac1_sug-bd_dom"/>
</dbReference>
<keyword evidence="6" id="KW-1185">Reference proteome</keyword>
<evidence type="ECO:0000256" key="1">
    <source>
        <dbReference type="ARBA" id="ARBA00023015"/>
    </source>
</evidence>
<gene>
    <name evidence="5" type="ORF">GGQ64_002740</name>
</gene>